<gene>
    <name evidence="1" type="ORF">TNO010_60017</name>
</gene>
<evidence type="ECO:0000313" key="1">
    <source>
        <dbReference type="EMBL" id="SOU89908.1"/>
    </source>
</evidence>
<accession>A0A2I2MBI4</accession>
<sequence length="350" mass="40361">MNNKSFPALPGIGEDEEYRGLPNIEKSTDLKNKGNFKRSGHITDQFLKYNYPKDKKPMLFNSLKPELKKRIETKGIEHSEIIEGIKLTPAETKVIDTLCKLLHHNSQTLKPNNKDYYTGNVTDIKRVNYGDSIAIVPQLTVTLYDLTKEYKAGARVSGKDLENVSKILLNISKKNFLIKYKEEINKKDGTKTVIEIEDYKPILNLPNFKITEYSKEGIITSKTESTLIELNPIFIRQIDTKFIVYPEDINKRTLIAYGNNNCSEATFTLREYLAKYLALKNYNPEIMIDRLYYLLAEKYMKSSRKSKVKQLTEKALDTMIKLGLLESFKIETAKTTGEPKIIFKINKNFE</sequence>
<reference evidence="1 2" key="1">
    <citation type="submission" date="2017-11" db="EMBL/GenBank/DDBJ databases">
        <authorList>
            <person name="Duchaud E."/>
        </authorList>
    </citation>
    <scope>NUCLEOTIDE SEQUENCE [LARGE SCALE GENOMIC DNA]</scope>
    <source>
        <strain evidence="1 2">TNO010</strain>
    </source>
</reference>
<organism evidence="1 2">
    <name type="scientific">Tenacibaculum finnmarkense genomovar ulcerans</name>
    <dbReference type="NCBI Taxonomy" id="2781388"/>
    <lineage>
        <taxon>Bacteria</taxon>
        <taxon>Pseudomonadati</taxon>
        <taxon>Bacteroidota</taxon>
        <taxon>Flavobacteriia</taxon>
        <taxon>Flavobacteriales</taxon>
        <taxon>Flavobacteriaceae</taxon>
        <taxon>Tenacibaculum</taxon>
        <taxon>Tenacibaculum finnmarkense</taxon>
    </lineage>
</organism>
<evidence type="ECO:0000313" key="2">
    <source>
        <dbReference type="Proteomes" id="UP000490060"/>
    </source>
</evidence>
<proteinExistence type="predicted"/>
<dbReference type="EMBL" id="OENE01000052">
    <property type="protein sequence ID" value="SOU89908.1"/>
    <property type="molecule type" value="Genomic_DNA"/>
</dbReference>
<dbReference type="RefSeq" id="WP_172505965.1">
    <property type="nucleotide sequence ID" value="NZ_JAFMUH010000011.1"/>
</dbReference>
<dbReference type="Proteomes" id="UP000490060">
    <property type="component" value="Unassembled WGS sequence"/>
</dbReference>
<protein>
    <submittedName>
        <fullName evidence="1">Uncharacterized protein</fullName>
    </submittedName>
</protein>
<name>A0A2I2MBI4_9FLAO</name>
<dbReference type="AlphaFoldDB" id="A0A2I2MBI4"/>